<gene>
    <name evidence="2" type="ORF">SAMN04488508_106253</name>
</gene>
<name>A0A1M6HF29_9FLAO</name>
<proteinExistence type="predicted"/>
<keyword evidence="1" id="KW-1133">Transmembrane helix</keyword>
<keyword evidence="3" id="KW-1185">Reference proteome</keyword>
<organism evidence="2 3">
    <name type="scientific">Aquimarina spongiae</name>
    <dbReference type="NCBI Taxonomy" id="570521"/>
    <lineage>
        <taxon>Bacteria</taxon>
        <taxon>Pseudomonadati</taxon>
        <taxon>Bacteroidota</taxon>
        <taxon>Flavobacteriia</taxon>
        <taxon>Flavobacteriales</taxon>
        <taxon>Flavobacteriaceae</taxon>
        <taxon>Aquimarina</taxon>
    </lineage>
</organism>
<evidence type="ECO:0000313" key="3">
    <source>
        <dbReference type="Proteomes" id="UP000184432"/>
    </source>
</evidence>
<reference evidence="3" key="1">
    <citation type="submission" date="2016-11" db="EMBL/GenBank/DDBJ databases">
        <authorList>
            <person name="Varghese N."/>
            <person name="Submissions S."/>
        </authorList>
    </citation>
    <scope>NUCLEOTIDE SEQUENCE [LARGE SCALE GENOMIC DNA]</scope>
    <source>
        <strain evidence="3">DSM 22623</strain>
    </source>
</reference>
<evidence type="ECO:0000313" key="2">
    <source>
        <dbReference type="EMBL" id="SHJ20831.1"/>
    </source>
</evidence>
<keyword evidence="1" id="KW-0812">Transmembrane</keyword>
<feature type="transmembrane region" description="Helical" evidence="1">
    <location>
        <begin position="114"/>
        <end position="133"/>
    </location>
</feature>
<feature type="transmembrane region" description="Helical" evidence="1">
    <location>
        <begin position="55"/>
        <end position="76"/>
    </location>
</feature>
<keyword evidence="1" id="KW-0472">Membrane</keyword>
<dbReference type="EMBL" id="FQYP01000006">
    <property type="protein sequence ID" value="SHJ20831.1"/>
    <property type="molecule type" value="Genomic_DNA"/>
</dbReference>
<sequence>MLRDYKVNTKTKLATHWACLMSLYIYADYFELKIPGKIEEVMKLKTPVGDATPELLVIFSLILIVPSLMIVLSVILKPKINKWLNIIVALLWASMSVLIVIGEINDIGGWYSFYLLYQFAELFVFGSIVWHAWRWAKH</sequence>
<dbReference type="Proteomes" id="UP000184432">
    <property type="component" value="Unassembled WGS sequence"/>
</dbReference>
<dbReference type="Pfam" id="PF19851">
    <property type="entry name" value="DUF6326"/>
    <property type="match status" value="1"/>
</dbReference>
<dbReference type="OrthoDB" id="1551186at2"/>
<protein>
    <submittedName>
        <fullName evidence="2">Uncharacterized protein</fullName>
    </submittedName>
</protein>
<dbReference type="AlphaFoldDB" id="A0A1M6HF29"/>
<dbReference type="STRING" id="570521.SAMN04488508_106253"/>
<accession>A0A1M6HF29</accession>
<feature type="transmembrane region" description="Helical" evidence="1">
    <location>
        <begin position="83"/>
        <end position="102"/>
    </location>
</feature>
<dbReference type="RefSeq" id="WP_073317175.1">
    <property type="nucleotide sequence ID" value="NZ_FQYP01000006.1"/>
</dbReference>
<dbReference type="InterPro" id="IPR046289">
    <property type="entry name" value="DUF6326"/>
</dbReference>
<evidence type="ECO:0000256" key="1">
    <source>
        <dbReference type="SAM" id="Phobius"/>
    </source>
</evidence>